<reference evidence="1" key="2">
    <citation type="submission" date="2025-09" db="UniProtKB">
        <authorList>
            <consortium name="Ensembl"/>
        </authorList>
    </citation>
    <scope>IDENTIFICATION</scope>
</reference>
<keyword evidence="2" id="KW-1185">Reference proteome</keyword>
<dbReference type="SUPFAM" id="SSF63600">
    <property type="entry name" value="Telomeric repeat binding factor (TRF) dimerisation domain"/>
    <property type="match status" value="1"/>
</dbReference>
<dbReference type="Proteomes" id="UP000261520">
    <property type="component" value="Unplaced"/>
</dbReference>
<proteinExistence type="predicted"/>
<dbReference type="Gene3D" id="1.25.40.210">
    <property type="entry name" value="Telomere repeat-binding factor, dimerisation domain"/>
    <property type="match status" value="1"/>
</dbReference>
<protein>
    <submittedName>
        <fullName evidence="1">Uncharacterized protein</fullName>
    </submittedName>
</protein>
<dbReference type="STRING" id="409849.ENSPMGP00000007496"/>
<dbReference type="Ensembl" id="ENSPMGT00000007976.1">
    <property type="protein sequence ID" value="ENSPMGP00000007496.1"/>
    <property type="gene ID" value="ENSPMGG00000006216.1"/>
</dbReference>
<accession>A0A3B3ZT66</accession>
<name>A0A3B3ZT66_9GOBI</name>
<evidence type="ECO:0000313" key="1">
    <source>
        <dbReference type="Ensembl" id="ENSPMGP00000007496.1"/>
    </source>
</evidence>
<organism evidence="1 2">
    <name type="scientific">Periophthalmus magnuspinnatus</name>
    <dbReference type="NCBI Taxonomy" id="409849"/>
    <lineage>
        <taxon>Eukaryota</taxon>
        <taxon>Metazoa</taxon>
        <taxon>Chordata</taxon>
        <taxon>Craniata</taxon>
        <taxon>Vertebrata</taxon>
        <taxon>Euteleostomi</taxon>
        <taxon>Actinopterygii</taxon>
        <taxon>Neopterygii</taxon>
        <taxon>Teleostei</taxon>
        <taxon>Neoteleostei</taxon>
        <taxon>Acanthomorphata</taxon>
        <taxon>Gobiaria</taxon>
        <taxon>Gobiiformes</taxon>
        <taxon>Gobioidei</taxon>
        <taxon>Gobiidae</taxon>
        <taxon>Oxudercinae</taxon>
        <taxon>Periophthalmus</taxon>
    </lineage>
</organism>
<dbReference type="AlphaFoldDB" id="A0A3B3ZT66"/>
<evidence type="ECO:0000313" key="2">
    <source>
        <dbReference type="Proteomes" id="UP000261520"/>
    </source>
</evidence>
<sequence length="131" mass="15621">SWFQKQLSMERNYCLHSAESVVNRWFVDHLLFLAIDLLEKKQFNDFFCAIRKGLDYVLCRPLEATETTPTKIRVLQFLIWINEGERLGEQEHFVTVGLLPGYLFCPFRFQIAIPKSFIFGYHRFRWRAGVL</sequence>
<reference evidence="1" key="1">
    <citation type="submission" date="2025-08" db="UniProtKB">
        <authorList>
            <consortium name="Ensembl"/>
        </authorList>
    </citation>
    <scope>IDENTIFICATION</scope>
</reference>
<dbReference type="InterPro" id="IPR036507">
    <property type="entry name" value="Telomere_rpt-bd_fac_dimer_sf"/>
</dbReference>